<feature type="transmembrane region" description="Helical" evidence="1">
    <location>
        <begin position="92"/>
        <end position="113"/>
    </location>
</feature>
<name>A0A6L7GP36_9ACTN</name>
<keyword evidence="1" id="KW-1133">Transmembrane helix</keyword>
<organism evidence="2 3">
    <name type="scientific">Gordonia mangrovi</name>
    <dbReference type="NCBI Taxonomy" id="2665643"/>
    <lineage>
        <taxon>Bacteria</taxon>
        <taxon>Bacillati</taxon>
        <taxon>Actinomycetota</taxon>
        <taxon>Actinomycetes</taxon>
        <taxon>Mycobacteriales</taxon>
        <taxon>Gordoniaceae</taxon>
        <taxon>Gordonia</taxon>
    </lineage>
</organism>
<dbReference type="AlphaFoldDB" id="A0A6L7GP36"/>
<evidence type="ECO:0000313" key="3">
    <source>
        <dbReference type="Proteomes" id="UP000475545"/>
    </source>
</evidence>
<protein>
    <submittedName>
        <fullName evidence="2">Uncharacterized protein</fullName>
    </submittedName>
</protein>
<keyword evidence="1" id="KW-0812">Transmembrane</keyword>
<accession>A0A6L7GP36</accession>
<evidence type="ECO:0000256" key="1">
    <source>
        <dbReference type="SAM" id="Phobius"/>
    </source>
</evidence>
<feature type="transmembrane region" description="Helical" evidence="1">
    <location>
        <begin position="14"/>
        <end position="37"/>
    </location>
</feature>
<dbReference type="Proteomes" id="UP000475545">
    <property type="component" value="Unassembled WGS sequence"/>
</dbReference>
<gene>
    <name evidence="2" type="ORF">GIY30_02900</name>
</gene>
<evidence type="ECO:0000313" key="2">
    <source>
        <dbReference type="EMBL" id="MXP20308.1"/>
    </source>
</evidence>
<dbReference type="RefSeq" id="WP_160900466.1">
    <property type="nucleotide sequence ID" value="NZ_CP102850.1"/>
</dbReference>
<reference evidence="2 3" key="1">
    <citation type="submission" date="2019-11" db="EMBL/GenBank/DDBJ databases">
        <title>Gordonia sp. nov., a novel actinobacterium isolated from mangrove soil in Hainan.</title>
        <authorList>
            <person name="Huang X."/>
            <person name="Xie Y."/>
            <person name="Chu X."/>
            <person name="Xiao K."/>
        </authorList>
    </citation>
    <scope>NUCLEOTIDE SEQUENCE [LARGE SCALE GENOMIC DNA]</scope>
    <source>
        <strain evidence="2 3">HNM0687</strain>
    </source>
</reference>
<keyword evidence="3" id="KW-1185">Reference proteome</keyword>
<keyword evidence="1" id="KW-0472">Membrane</keyword>
<comment type="caution">
    <text evidence="2">The sequence shown here is derived from an EMBL/GenBank/DDBJ whole genome shotgun (WGS) entry which is preliminary data.</text>
</comment>
<proteinExistence type="predicted"/>
<sequence length="136" mass="14008">MVTLDHDRTKSSRVVMLPAAATALIFIAAALASIVVLQHERDIWVEQAVKAGCRDLQPLPSATLFGGLAIVLSILACAAIVAGWTRSSPPTWLVLITLVMLVVAAGLALYGIVTVIDAPSSPYDGVDGSGLPCGSG</sequence>
<dbReference type="EMBL" id="WMBR01000001">
    <property type="protein sequence ID" value="MXP20308.1"/>
    <property type="molecule type" value="Genomic_DNA"/>
</dbReference>
<feature type="transmembrane region" description="Helical" evidence="1">
    <location>
        <begin position="64"/>
        <end position="85"/>
    </location>
</feature>